<evidence type="ECO:0000256" key="6">
    <source>
        <dbReference type="ARBA" id="ARBA00023136"/>
    </source>
</evidence>
<dbReference type="InterPro" id="IPR028994">
    <property type="entry name" value="Integrin_alpha_N"/>
</dbReference>
<reference evidence="11" key="1">
    <citation type="submission" date="2022-01" db="EMBL/GenBank/DDBJ databases">
        <authorList>
            <person name="Braso-Vives M."/>
        </authorList>
    </citation>
    <scope>NUCLEOTIDE SEQUENCE</scope>
</reference>
<name>A0A8K0A7W8_BRALA</name>
<evidence type="ECO:0000256" key="7">
    <source>
        <dbReference type="ARBA" id="ARBA00023180"/>
    </source>
</evidence>
<protein>
    <submittedName>
        <fullName evidence="11">ITFG1 protein</fullName>
    </submittedName>
</protein>
<dbReference type="InterPro" id="IPR057089">
    <property type="entry name" value="C2_TIP"/>
</dbReference>
<evidence type="ECO:0000256" key="2">
    <source>
        <dbReference type="ARBA" id="ARBA00006496"/>
    </source>
</evidence>
<keyword evidence="12" id="KW-1185">Reference proteome</keyword>
<proteinExistence type="inferred from homology"/>
<dbReference type="Pfam" id="PF23122">
    <property type="entry name" value="C2_ITFG1"/>
    <property type="match status" value="1"/>
</dbReference>
<evidence type="ECO:0000256" key="9">
    <source>
        <dbReference type="SAM" id="SignalP"/>
    </source>
</evidence>
<dbReference type="InterPro" id="IPR013517">
    <property type="entry name" value="FG-GAP"/>
</dbReference>
<feature type="transmembrane region" description="Helical" evidence="8">
    <location>
        <begin position="556"/>
        <end position="579"/>
    </location>
</feature>
<feature type="domain" description="T-cell immunomodulatory protein TIP C2" evidence="10">
    <location>
        <begin position="449"/>
        <end position="548"/>
    </location>
</feature>
<evidence type="ECO:0000259" key="10">
    <source>
        <dbReference type="Pfam" id="PF23122"/>
    </source>
</evidence>
<evidence type="ECO:0000256" key="4">
    <source>
        <dbReference type="ARBA" id="ARBA00022729"/>
    </source>
</evidence>
<evidence type="ECO:0000256" key="8">
    <source>
        <dbReference type="SAM" id="Phobius"/>
    </source>
</evidence>
<dbReference type="PANTHER" id="PTHR13412">
    <property type="entry name" value="T-CELL IMMUNOMODULATORY PROTEIN HOMOLOG"/>
    <property type="match status" value="1"/>
</dbReference>
<feature type="chain" id="PRO_5035432343" evidence="9">
    <location>
        <begin position="24"/>
        <end position="601"/>
    </location>
</feature>
<evidence type="ECO:0000256" key="5">
    <source>
        <dbReference type="ARBA" id="ARBA00022989"/>
    </source>
</evidence>
<keyword evidence="6 8" id="KW-0472">Membrane</keyword>
<comment type="subcellular location">
    <subcellularLocation>
        <location evidence="1">Membrane</location>
        <topology evidence="1">Single-pass type I membrane protein</topology>
    </subcellularLocation>
</comment>
<evidence type="ECO:0000313" key="11">
    <source>
        <dbReference type="EMBL" id="CAH1270299.1"/>
    </source>
</evidence>
<dbReference type="GO" id="GO:0005886">
    <property type="term" value="C:plasma membrane"/>
    <property type="evidence" value="ECO:0007669"/>
    <property type="project" value="TreeGrafter"/>
</dbReference>
<dbReference type="Proteomes" id="UP000838412">
    <property type="component" value="Chromosome 7"/>
</dbReference>
<dbReference type="Pfam" id="PF13517">
    <property type="entry name" value="FG-GAP_3"/>
    <property type="match status" value="1"/>
</dbReference>
<feature type="signal peptide" evidence="9">
    <location>
        <begin position="1"/>
        <end position="23"/>
    </location>
</feature>
<keyword evidence="5 8" id="KW-1133">Transmembrane helix</keyword>
<evidence type="ECO:0000256" key="1">
    <source>
        <dbReference type="ARBA" id="ARBA00004479"/>
    </source>
</evidence>
<dbReference type="InterPro" id="IPR024881">
    <property type="entry name" value="Tip"/>
</dbReference>
<dbReference type="AlphaFoldDB" id="A0A8K0A7W8"/>
<gene>
    <name evidence="11" type="primary">ITFG1</name>
    <name evidence="11" type="ORF">BLAG_LOCUS22631</name>
</gene>
<accession>A0A8K0A7W8</accession>
<dbReference type="PANTHER" id="PTHR13412:SF0">
    <property type="entry name" value="T-CELL IMMUNOMODULATORY PROTEIN"/>
    <property type="match status" value="1"/>
</dbReference>
<evidence type="ECO:0000256" key="3">
    <source>
        <dbReference type="ARBA" id="ARBA00022692"/>
    </source>
</evidence>
<dbReference type="SUPFAM" id="SSF69318">
    <property type="entry name" value="Integrin alpha N-terminal domain"/>
    <property type="match status" value="1"/>
</dbReference>
<keyword evidence="4 9" id="KW-0732">Signal</keyword>
<keyword evidence="7" id="KW-0325">Glycoprotein</keyword>
<dbReference type="OrthoDB" id="10250728at2759"/>
<organism evidence="11 12">
    <name type="scientific">Branchiostoma lanceolatum</name>
    <name type="common">Common lancelet</name>
    <name type="synonym">Amphioxus lanceolatum</name>
    <dbReference type="NCBI Taxonomy" id="7740"/>
    <lineage>
        <taxon>Eukaryota</taxon>
        <taxon>Metazoa</taxon>
        <taxon>Chordata</taxon>
        <taxon>Cephalochordata</taxon>
        <taxon>Leptocardii</taxon>
        <taxon>Amphioxiformes</taxon>
        <taxon>Branchiostomatidae</taxon>
        <taxon>Branchiostoma</taxon>
    </lineage>
</organism>
<dbReference type="EMBL" id="OV696692">
    <property type="protein sequence ID" value="CAH1270299.1"/>
    <property type="molecule type" value="Genomic_DNA"/>
</dbReference>
<comment type="similarity">
    <text evidence="2">Belongs to the TIP family.</text>
</comment>
<keyword evidence="3 8" id="KW-0812">Transmembrane</keyword>
<evidence type="ECO:0000313" key="12">
    <source>
        <dbReference type="Proteomes" id="UP000838412"/>
    </source>
</evidence>
<sequence>MFSSQLCAFLIVLSNVFLRACCGLTDVTETVFPNHLNHGTIAAVGDFNSDKQTDLFVLTNQGRHLDILLMGDKHPQYFKKDRRMQLDMNETMTGVVPGDYDGDSQMDILVTTAPGNAMATVVHIFWGTTKSIGPSVTLPVSFTDEPLVMDSNGNMIPDIFGETIDGHRVFCEVLDRNEGNVSCQPLDGHNDTQFLPLRRPHSNAFLDLVGNNHLPDLLLTTRNETSSTFSFEVWENQNEGFTWDGQPLYPPPGVNIAHIGQSAFADIDGNGKQDHLLPVCEDADCHASSVYAYLNNQWSLLLKTAAWDDLTWGFVPPTVSGLPITLRMGDHNLDGYPDALVVIQVKTEKVLARRAALLINSPCENAATCTPGGRTFTVQPISGVLNVTVATFFDLFEKGVLDIVLMSDQGQGKDFQLHALENSFSEDVCFLKIMVLSGLCFADCKSGKPYGVNQPGPLVWYKTTGSDGTTQTSSAAQLSQTAHLALQLPYTVFGLGRTPNFVDELWVEIPAPPGKEARVRRWTSIIPNSQLIIIPQPMDQPEQWLNKLLVTPGQQALLTAGALLGTCMFIAGIVGGLHWKERRSDQKERRQEAHHFHFEAL</sequence>